<dbReference type="InterPro" id="IPR006442">
    <property type="entry name" value="Antitoxin_Phd/YefM"/>
</dbReference>
<comment type="function">
    <text evidence="2">Antitoxin component of a type II toxin-antitoxin (TA) system.</text>
</comment>
<dbReference type="RefSeq" id="WP_311535980.1">
    <property type="nucleotide sequence ID" value="NZ_JAVRHQ010000025.1"/>
</dbReference>
<dbReference type="EMBL" id="JAVRHQ010000025">
    <property type="protein sequence ID" value="MDT0644363.1"/>
    <property type="molecule type" value="Genomic_DNA"/>
</dbReference>
<protein>
    <recommendedName>
        <fullName evidence="2">Antitoxin</fullName>
    </recommendedName>
</protein>
<evidence type="ECO:0000313" key="3">
    <source>
        <dbReference type="EMBL" id="MDT0644363.1"/>
    </source>
</evidence>
<accession>A0ABU3CDF0</accession>
<evidence type="ECO:0000256" key="2">
    <source>
        <dbReference type="RuleBase" id="RU362080"/>
    </source>
</evidence>
<evidence type="ECO:0000313" key="4">
    <source>
        <dbReference type="Proteomes" id="UP001262889"/>
    </source>
</evidence>
<comment type="caution">
    <text evidence="3">The sequence shown here is derived from an EMBL/GenBank/DDBJ whole genome shotgun (WGS) entry which is preliminary data.</text>
</comment>
<gene>
    <name evidence="3" type="ORF">RM553_16105</name>
</gene>
<name>A0ABU3CDF0_9FLAO</name>
<dbReference type="InterPro" id="IPR036165">
    <property type="entry name" value="YefM-like_sf"/>
</dbReference>
<dbReference type="Pfam" id="PF02604">
    <property type="entry name" value="PhdYeFM_antitox"/>
    <property type="match status" value="1"/>
</dbReference>
<dbReference type="SUPFAM" id="SSF143120">
    <property type="entry name" value="YefM-like"/>
    <property type="match status" value="1"/>
</dbReference>
<organism evidence="3 4">
    <name type="scientific">Autumnicola tepida</name>
    <dbReference type="NCBI Taxonomy" id="3075595"/>
    <lineage>
        <taxon>Bacteria</taxon>
        <taxon>Pseudomonadati</taxon>
        <taxon>Bacteroidota</taxon>
        <taxon>Flavobacteriia</taxon>
        <taxon>Flavobacteriales</taxon>
        <taxon>Flavobacteriaceae</taxon>
        <taxon>Autumnicola</taxon>
    </lineage>
</organism>
<reference evidence="3 4" key="1">
    <citation type="submission" date="2023-09" db="EMBL/GenBank/DDBJ databases">
        <authorList>
            <person name="Rey-Velasco X."/>
        </authorList>
    </citation>
    <scope>NUCLEOTIDE SEQUENCE [LARGE SCALE GENOMIC DNA]</scope>
    <source>
        <strain evidence="3 4">F363</strain>
    </source>
</reference>
<sequence>MRTVTASSLRGKLKYFLDLVSDSYETLIIPRNDEDDAVVLMRLSEYNALMETNYLNSTYNNKEALQNAKKQADEGDVIEVDI</sequence>
<evidence type="ECO:0000256" key="1">
    <source>
        <dbReference type="ARBA" id="ARBA00009981"/>
    </source>
</evidence>
<proteinExistence type="inferred from homology"/>
<dbReference type="Gene3D" id="6.10.250.330">
    <property type="match status" value="1"/>
</dbReference>
<comment type="similarity">
    <text evidence="1 2">Belongs to the phD/YefM antitoxin family.</text>
</comment>
<dbReference type="Proteomes" id="UP001262889">
    <property type="component" value="Unassembled WGS sequence"/>
</dbReference>
<keyword evidence="4" id="KW-1185">Reference proteome</keyword>
<dbReference type="Gene3D" id="3.40.1620.10">
    <property type="entry name" value="YefM-like domain"/>
    <property type="match status" value="1"/>
</dbReference>